<dbReference type="Proteomes" id="UP000728032">
    <property type="component" value="Unassembled WGS sequence"/>
</dbReference>
<dbReference type="GO" id="GO:0051903">
    <property type="term" value="F:S-(hydroxymethyl)glutathione dehydrogenase [NAD(P)+] activity"/>
    <property type="evidence" value="ECO:0007669"/>
    <property type="project" value="TreeGrafter"/>
</dbReference>
<dbReference type="SUPFAM" id="SSF51735">
    <property type="entry name" value="NAD(P)-binding Rossmann-fold domains"/>
    <property type="match status" value="1"/>
</dbReference>
<dbReference type="GO" id="GO:0008270">
    <property type="term" value="F:zinc ion binding"/>
    <property type="evidence" value="ECO:0007669"/>
    <property type="project" value="InterPro"/>
</dbReference>
<keyword evidence="10" id="KW-1185">Reference proteome</keyword>
<protein>
    <recommendedName>
        <fullName evidence="11">Alcohol dehydrogenase</fullName>
    </recommendedName>
</protein>
<gene>
    <name evidence="9" type="ORF">ONB1V03_LOCUS20827</name>
</gene>
<keyword evidence="5" id="KW-0520">NAD</keyword>
<comment type="cofactor">
    <cofactor evidence="1 6">
        <name>Zn(2+)</name>
        <dbReference type="ChEBI" id="CHEBI:29105"/>
    </cofactor>
</comment>
<accession>A0A7R9MRD6</accession>
<name>A0A7R9MRD6_9ACAR</name>
<dbReference type="EMBL" id="CAJPVJ010037231">
    <property type="protein sequence ID" value="CAG2181406.1"/>
    <property type="molecule type" value="Genomic_DNA"/>
</dbReference>
<comment type="similarity">
    <text evidence="6">Belongs to the zinc-containing alcohol dehydrogenase family.</text>
</comment>
<evidence type="ECO:0000256" key="2">
    <source>
        <dbReference type="ARBA" id="ARBA00022723"/>
    </source>
</evidence>
<feature type="domain" description="Alcohol dehydrogenase-like C-terminal" evidence="7">
    <location>
        <begin position="190"/>
        <end position="278"/>
    </location>
</feature>
<feature type="non-terminal residue" evidence="9">
    <location>
        <position position="1"/>
    </location>
</feature>
<organism evidence="9">
    <name type="scientific">Oppiella nova</name>
    <dbReference type="NCBI Taxonomy" id="334625"/>
    <lineage>
        <taxon>Eukaryota</taxon>
        <taxon>Metazoa</taxon>
        <taxon>Ecdysozoa</taxon>
        <taxon>Arthropoda</taxon>
        <taxon>Chelicerata</taxon>
        <taxon>Arachnida</taxon>
        <taxon>Acari</taxon>
        <taxon>Acariformes</taxon>
        <taxon>Sarcoptiformes</taxon>
        <taxon>Oribatida</taxon>
        <taxon>Brachypylina</taxon>
        <taxon>Oppioidea</taxon>
        <taxon>Oppiidae</taxon>
        <taxon>Oppiella</taxon>
    </lineage>
</organism>
<dbReference type="InterPro" id="IPR002328">
    <property type="entry name" value="ADH_Zn_CS"/>
</dbReference>
<evidence type="ECO:0000256" key="1">
    <source>
        <dbReference type="ARBA" id="ARBA00001947"/>
    </source>
</evidence>
<evidence type="ECO:0000256" key="4">
    <source>
        <dbReference type="ARBA" id="ARBA00023002"/>
    </source>
</evidence>
<dbReference type="Gene3D" id="3.90.180.10">
    <property type="entry name" value="Medium-chain alcohol dehydrogenases, catalytic domain"/>
    <property type="match status" value="1"/>
</dbReference>
<dbReference type="InterPro" id="IPR011032">
    <property type="entry name" value="GroES-like_sf"/>
</dbReference>
<evidence type="ECO:0000256" key="3">
    <source>
        <dbReference type="ARBA" id="ARBA00022833"/>
    </source>
</evidence>
<dbReference type="GO" id="GO:0005829">
    <property type="term" value="C:cytosol"/>
    <property type="evidence" value="ECO:0007669"/>
    <property type="project" value="TreeGrafter"/>
</dbReference>
<dbReference type="PANTHER" id="PTHR43880:SF12">
    <property type="entry name" value="ALCOHOL DEHYDROGENASE CLASS-3"/>
    <property type="match status" value="1"/>
</dbReference>
<keyword evidence="2 6" id="KW-0479">Metal-binding</keyword>
<dbReference type="SUPFAM" id="SSF50129">
    <property type="entry name" value="GroES-like"/>
    <property type="match status" value="1"/>
</dbReference>
<evidence type="ECO:0008006" key="11">
    <source>
        <dbReference type="Google" id="ProtNLM"/>
    </source>
</evidence>
<dbReference type="AlphaFoldDB" id="A0A7R9MRD6"/>
<proteinExistence type="inferred from homology"/>
<sequence>GTPLTLENITVDPPKGSEVRVRMVSAGICASDAHYIWGQQTDADLDFGGKPVVLGHEGAGVVESVGPDVKSVGVGDHVIMLWLPNCGKCPLCAHPKTNFCMSVDPYSTLYHEKGVTRMKINGENLLSFLGTSTFSEYIVVREVQVAKINPKADLKTACVIGCAVGTGYGSVVNIAKVHPGAKCAVWGLGAIGLSAVLGCKQAGAATIIGVDINPDKENIAKQFGCTRFINPKTLDEPIESILQKEGGLEFAFDCIGNQQVIDSAYKSLCPWGSLTLIGT</sequence>
<dbReference type="InterPro" id="IPR013149">
    <property type="entry name" value="ADH-like_C"/>
</dbReference>
<reference evidence="9" key="1">
    <citation type="submission" date="2020-11" db="EMBL/GenBank/DDBJ databases">
        <authorList>
            <person name="Tran Van P."/>
        </authorList>
    </citation>
    <scope>NUCLEOTIDE SEQUENCE</scope>
</reference>
<dbReference type="Pfam" id="PF00107">
    <property type="entry name" value="ADH_zinc_N"/>
    <property type="match status" value="1"/>
</dbReference>
<dbReference type="OrthoDB" id="6492951at2759"/>
<evidence type="ECO:0000256" key="6">
    <source>
        <dbReference type="RuleBase" id="RU361277"/>
    </source>
</evidence>
<dbReference type="InterPro" id="IPR013154">
    <property type="entry name" value="ADH-like_N"/>
</dbReference>
<feature type="domain" description="Alcohol dehydrogenase-like N-terminal" evidence="8">
    <location>
        <begin position="17"/>
        <end position="149"/>
    </location>
</feature>
<dbReference type="InterPro" id="IPR036291">
    <property type="entry name" value="NAD(P)-bd_dom_sf"/>
</dbReference>
<dbReference type="PANTHER" id="PTHR43880">
    <property type="entry name" value="ALCOHOL DEHYDROGENASE"/>
    <property type="match status" value="1"/>
</dbReference>
<evidence type="ECO:0000259" key="7">
    <source>
        <dbReference type="Pfam" id="PF00107"/>
    </source>
</evidence>
<dbReference type="EMBL" id="OC952056">
    <property type="protein sequence ID" value="CAD7664269.1"/>
    <property type="molecule type" value="Genomic_DNA"/>
</dbReference>
<dbReference type="FunFam" id="3.40.50.720:FF:000003">
    <property type="entry name" value="S-(hydroxymethyl)glutathione dehydrogenase"/>
    <property type="match status" value="1"/>
</dbReference>
<dbReference type="Pfam" id="PF08240">
    <property type="entry name" value="ADH_N"/>
    <property type="match status" value="1"/>
</dbReference>
<keyword evidence="3 6" id="KW-0862">Zinc</keyword>
<evidence type="ECO:0000313" key="10">
    <source>
        <dbReference type="Proteomes" id="UP000728032"/>
    </source>
</evidence>
<dbReference type="Gene3D" id="3.40.50.720">
    <property type="entry name" value="NAD(P)-binding Rossmann-like Domain"/>
    <property type="match status" value="1"/>
</dbReference>
<evidence type="ECO:0000313" key="9">
    <source>
        <dbReference type="EMBL" id="CAD7664269.1"/>
    </source>
</evidence>
<evidence type="ECO:0000256" key="5">
    <source>
        <dbReference type="ARBA" id="ARBA00023027"/>
    </source>
</evidence>
<dbReference type="GO" id="GO:0046294">
    <property type="term" value="P:formaldehyde catabolic process"/>
    <property type="evidence" value="ECO:0007669"/>
    <property type="project" value="TreeGrafter"/>
</dbReference>
<evidence type="ECO:0000259" key="8">
    <source>
        <dbReference type="Pfam" id="PF08240"/>
    </source>
</evidence>
<feature type="non-terminal residue" evidence="9">
    <location>
        <position position="279"/>
    </location>
</feature>
<dbReference type="PROSITE" id="PS00059">
    <property type="entry name" value="ADH_ZINC"/>
    <property type="match status" value="1"/>
</dbReference>
<keyword evidence="4" id="KW-0560">Oxidoreductase</keyword>